<feature type="non-terminal residue" evidence="2">
    <location>
        <position position="1"/>
    </location>
</feature>
<dbReference type="Proteomes" id="UP000004810">
    <property type="component" value="Unassembled WGS sequence"/>
</dbReference>
<evidence type="ECO:0000256" key="1">
    <source>
        <dbReference type="ARBA" id="ARBA00023315"/>
    </source>
</evidence>
<name>J9E9D5_WUCBA</name>
<accession>J9E9D5</accession>
<reference evidence="3" key="1">
    <citation type="submission" date="2012-08" db="EMBL/GenBank/DDBJ databases">
        <title>The Genome Sequence of Wuchereria bancrofti.</title>
        <authorList>
            <person name="Nutman T.B."/>
            <person name="Fink D.L."/>
            <person name="Russ C."/>
            <person name="Young S."/>
            <person name="Zeng Q."/>
            <person name="Koehrsen M."/>
            <person name="Alvarado L."/>
            <person name="Berlin A."/>
            <person name="Chapman S.B."/>
            <person name="Chen Z."/>
            <person name="Freedman E."/>
            <person name="Gellesch M."/>
            <person name="Goldberg J."/>
            <person name="Griggs A."/>
            <person name="Gujja S."/>
            <person name="Heilman E.R."/>
            <person name="Heiman D."/>
            <person name="Hepburn T."/>
            <person name="Howarth C."/>
            <person name="Jen D."/>
            <person name="Larson L."/>
            <person name="Lewis B."/>
            <person name="Mehta T."/>
            <person name="Park D."/>
            <person name="Pearson M."/>
            <person name="Roberts A."/>
            <person name="Saif S."/>
            <person name="Shea T."/>
            <person name="Shenoy N."/>
            <person name="Sisk P."/>
            <person name="Stolte C."/>
            <person name="Sykes S."/>
            <person name="Walk T."/>
            <person name="White J."/>
            <person name="Yandava C."/>
            <person name="Haas B."/>
            <person name="Henn M.R."/>
            <person name="Nusbaum C."/>
            <person name="Birren B."/>
        </authorList>
    </citation>
    <scope>NUCLEOTIDE SEQUENCE [LARGE SCALE GENOMIC DNA]</scope>
    <source>
        <strain evidence="3">NA</strain>
    </source>
</reference>
<keyword evidence="1" id="KW-0808">Transferase</keyword>
<dbReference type="SUPFAM" id="SSF52777">
    <property type="entry name" value="CoA-dependent acyltransferases"/>
    <property type="match status" value="1"/>
</dbReference>
<dbReference type="InterPro" id="IPR042572">
    <property type="entry name" value="Carn_acyl_trans_N"/>
</dbReference>
<dbReference type="Gene3D" id="1.10.275.20">
    <property type="entry name" value="Choline/Carnitine o-acyltransferase"/>
    <property type="match status" value="1"/>
</dbReference>
<protein>
    <recommendedName>
        <fullName evidence="4">Choline/carnitine acyltransferase domain-containing protein</fullName>
    </recommendedName>
</protein>
<evidence type="ECO:0008006" key="4">
    <source>
        <dbReference type="Google" id="ProtNLM"/>
    </source>
</evidence>
<gene>
    <name evidence="2" type="ORF">WUBG_17103</name>
</gene>
<organism evidence="2 3">
    <name type="scientific">Wuchereria bancrofti</name>
    <dbReference type="NCBI Taxonomy" id="6293"/>
    <lineage>
        <taxon>Eukaryota</taxon>
        <taxon>Metazoa</taxon>
        <taxon>Ecdysozoa</taxon>
        <taxon>Nematoda</taxon>
        <taxon>Chromadorea</taxon>
        <taxon>Rhabditida</taxon>
        <taxon>Spirurina</taxon>
        <taxon>Spiruromorpha</taxon>
        <taxon>Filarioidea</taxon>
        <taxon>Onchocercidae</taxon>
        <taxon>Wuchereria</taxon>
    </lineage>
</organism>
<keyword evidence="1" id="KW-0012">Acyltransferase</keyword>
<dbReference type="GO" id="GO:0016746">
    <property type="term" value="F:acyltransferase activity"/>
    <property type="evidence" value="ECO:0007669"/>
    <property type="project" value="UniProtKB-KW"/>
</dbReference>
<dbReference type="AlphaFoldDB" id="J9E9D5"/>
<proteinExistence type="predicted"/>
<dbReference type="EMBL" id="ADBV01017221">
    <property type="protein sequence ID" value="EJW71989.1"/>
    <property type="molecule type" value="Genomic_DNA"/>
</dbReference>
<evidence type="ECO:0000313" key="3">
    <source>
        <dbReference type="Proteomes" id="UP000004810"/>
    </source>
</evidence>
<comment type="caution">
    <text evidence="2">The sequence shown here is derived from an EMBL/GenBank/DDBJ whole genome shotgun (WGS) entry which is preliminary data.</text>
</comment>
<sequence length="79" mass="9114">YLLHLLFFQSKQRLFLHSSNIFKILCINPTCRQATTTIHPHVQKNSIPKPPVPALEHTLKRYLEYASVVANNDKAKICN</sequence>
<evidence type="ECO:0000313" key="2">
    <source>
        <dbReference type="EMBL" id="EJW71989.1"/>
    </source>
</evidence>